<dbReference type="RefSeq" id="WP_197547841.1">
    <property type="nucleotide sequence ID" value="NZ_CP063164.1"/>
</dbReference>
<evidence type="ECO:0000313" key="4">
    <source>
        <dbReference type="Proteomes" id="UP000595074"/>
    </source>
</evidence>
<reference evidence="2 4" key="1">
    <citation type="submission" date="2020-10" db="EMBL/GenBank/DDBJ databases">
        <title>The genome of sulfurovum sp.</title>
        <authorList>
            <person name="Xie S."/>
            <person name="Shao Z."/>
            <person name="Jiang L."/>
        </authorList>
    </citation>
    <scope>NUCLEOTIDE SEQUENCE [LARGE SCALE GENOMIC DNA]</scope>
    <source>
        <strain evidence="2 4">ST-419</strain>
    </source>
</reference>
<accession>A0A7M1S194</accession>
<dbReference type="EMBL" id="CP063164">
    <property type="protein sequence ID" value="QOR61904.1"/>
    <property type="molecule type" value="Genomic_DNA"/>
</dbReference>
<name>A0A7M1S194_9BACT</name>
<dbReference type="KEGG" id="sinu:IMZ28_10895"/>
<proteinExistence type="predicted"/>
<dbReference type="KEGG" id="sinu:IMZ28_06810"/>
<protein>
    <submittedName>
        <fullName evidence="2">Uncharacterized protein</fullName>
    </submittedName>
</protein>
<feature type="region of interest" description="Disordered" evidence="1">
    <location>
        <begin position="82"/>
        <end position="101"/>
    </location>
</feature>
<evidence type="ECO:0000313" key="3">
    <source>
        <dbReference type="EMBL" id="QOR61904.1"/>
    </source>
</evidence>
<organism evidence="2 4">
    <name type="scientific">Sulfurovum indicum</name>
    <dbReference type="NCBI Taxonomy" id="2779528"/>
    <lineage>
        <taxon>Bacteria</taxon>
        <taxon>Pseudomonadati</taxon>
        <taxon>Campylobacterota</taxon>
        <taxon>Epsilonproteobacteria</taxon>
        <taxon>Campylobacterales</taxon>
        <taxon>Sulfurovaceae</taxon>
        <taxon>Sulfurovum</taxon>
    </lineage>
</organism>
<gene>
    <name evidence="2" type="ORF">IMZ28_06810</name>
    <name evidence="3" type="ORF">IMZ28_10895</name>
</gene>
<dbReference type="AlphaFoldDB" id="A0A7M1S194"/>
<dbReference type="Proteomes" id="UP000595074">
    <property type="component" value="Chromosome"/>
</dbReference>
<keyword evidence="4" id="KW-1185">Reference proteome</keyword>
<evidence type="ECO:0000256" key="1">
    <source>
        <dbReference type="SAM" id="MobiDB-lite"/>
    </source>
</evidence>
<dbReference type="EMBL" id="CP063164">
    <property type="protein sequence ID" value="QOR61168.1"/>
    <property type="molecule type" value="Genomic_DNA"/>
</dbReference>
<evidence type="ECO:0000313" key="2">
    <source>
        <dbReference type="EMBL" id="QOR61168.1"/>
    </source>
</evidence>
<sequence length="216" mass="24674">MKHKAKNDNLKKHQQALVERNTALIKRVIEHIKQLDGEITMSIVSKVSYEIADSKKGEKGITLAGISKNKVYRALVEEAAASARMGEKQNRRGRPPKHYSDGDIRMMLHALRTENALLKRENTILSQQLKEVPNAIEATEPVPDMIIREYNGVKNAARSMVSRLCEMELTYIDSETECLKVAHYNEVVVPKEALKLFYQKELHDIQRKIRETAPDN</sequence>